<dbReference type="PROSITE" id="PS51821">
    <property type="entry name" value="VELVET"/>
    <property type="match status" value="1"/>
</dbReference>
<feature type="region of interest" description="Disordered" evidence="5">
    <location>
        <begin position="190"/>
        <end position="227"/>
    </location>
</feature>
<evidence type="ECO:0000256" key="2">
    <source>
        <dbReference type="ARBA" id="ARBA00023015"/>
    </source>
</evidence>
<dbReference type="VEuPathDB" id="FungiDB:BCV72DRAFT_229889"/>
<proteinExistence type="predicted"/>
<evidence type="ECO:0000256" key="4">
    <source>
        <dbReference type="ARBA" id="ARBA00023242"/>
    </source>
</evidence>
<dbReference type="Proteomes" id="UP000242414">
    <property type="component" value="Unassembled WGS sequence"/>
</dbReference>
<evidence type="ECO:0000256" key="3">
    <source>
        <dbReference type="ARBA" id="ARBA00023163"/>
    </source>
</evidence>
<feature type="domain" description="Velvet" evidence="6">
    <location>
        <begin position="18"/>
        <end position="189"/>
    </location>
</feature>
<keyword evidence="2" id="KW-0805">Transcription regulation</keyword>
<protein>
    <recommendedName>
        <fullName evidence="6">Velvet domain-containing protein</fullName>
    </recommendedName>
</protein>
<name>A0A1X0R0G2_RHIZD</name>
<dbReference type="EMBL" id="KV921945">
    <property type="protein sequence ID" value="ORE05428.1"/>
    <property type="molecule type" value="Genomic_DNA"/>
</dbReference>
<dbReference type="OrthoDB" id="5599552at2759"/>
<sequence length="289" mass="32726">MVKLSCHKYVPACPKNTESPSRYILNVSQQPIQARISTNNERDRKPIDPPPIVQISLADPSSPQEIDTFHQSSYFFMCSNLCHPTNDEEIYTPTHNALCGQTVSSMFKLNDIDNQYKAFFIFGDLSVKVEGNYRLKLSLFQITETGAICLSSIFTNPFMVYSAKAFPGHLESTFLSKAFSDQGARIKIRKENRAPPVNLRKRKPIPDTERRNSVTSHSSTEESPVLVNPPLPRVTLPPLFPLDKMYPSPLYVFDLKLPPLRLKRAKIDNHEQNAAVAMMQLSQHVFTSI</sequence>
<evidence type="ECO:0000256" key="5">
    <source>
        <dbReference type="SAM" id="MobiDB-lite"/>
    </source>
</evidence>
<dbReference type="AlphaFoldDB" id="A0A1X0R0G2"/>
<reference evidence="7" key="1">
    <citation type="journal article" date="2016" name="Proc. Natl. Acad. Sci. U.S.A.">
        <title>Lipid metabolic changes in an early divergent fungus govern the establishment of a mutualistic symbiosis with endobacteria.</title>
        <authorList>
            <person name="Lastovetsky O.A."/>
            <person name="Gaspar M.L."/>
            <person name="Mondo S.J."/>
            <person name="LaButti K.M."/>
            <person name="Sandor L."/>
            <person name="Grigoriev I.V."/>
            <person name="Henry S.A."/>
            <person name="Pawlowska T.E."/>
        </authorList>
    </citation>
    <scope>NUCLEOTIDE SEQUENCE [LARGE SCALE GENOMIC DNA]</scope>
    <source>
        <strain evidence="7">ATCC 52814</strain>
    </source>
</reference>
<evidence type="ECO:0000313" key="7">
    <source>
        <dbReference type="EMBL" id="ORE05428.1"/>
    </source>
</evidence>
<dbReference type="PANTHER" id="PTHR33572:SF18">
    <property type="entry name" value="SPORE DEVELOPMENT REGULATOR VOSA"/>
    <property type="match status" value="1"/>
</dbReference>
<organism evidence="7">
    <name type="scientific">Rhizopus microsporus var. microsporus</name>
    <dbReference type="NCBI Taxonomy" id="86635"/>
    <lineage>
        <taxon>Eukaryota</taxon>
        <taxon>Fungi</taxon>
        <taxon>Fungi incertae sedis</taxon>
        <taxon>Mucoromycota</taxon>
        <taxon>Mucoromycotina</taxon>
        <taxon>Mucoromycetes</taxon>
        <taxon>Mucorales</taxon>
        <taxon>Mucorineae</taxon>
        <taxon>Rhizopodaceae</taxon>
        <taxon>Rhizopus</taxon>
    </lineage>
</organism>
<comment type="subcellular location">
    <subcellularLocation>
        <location evidence="1">Nucleus</location>
    </subcellularLocation>
</comment>
<dbReference type="GO" id="GO:0005634">
    <property type="term" value="C:nucleus"/>
    <property type="evidence" value="ECO:0007669"/>
    <property type="project" value="UniProtKB-SubCell"/>
</dbReference>
<keyword evidence="3" id="KW-0804">Transcription</keyword>
<dbReference type="InterPro" id="IPR038491">
    <property type="entry name" value="Velvet_dom_sf"/>
</dbReference>
<keyword evidence="4" id="KW-0539">Nucleus</keyword>
<dbReference type="Pfam" id="PF11754">
    <property type="entry name" value="Velvet"/>
    <property type="match status" value="2"/>
</dbReference>
<dbReference type="Gene3D" id="2.60.40.3960">
    <property type="entry name" value="Velvet domain"/>
    <property type="match status" value="1"/>
</dbReference>
<accession>A0A1X0R0G2</accession>
<dbReference type="PANTHER" id="PTHR33572">
    <property type="entry name" value="SPORE DEVELOPMENT REGULATOR VOSA"/>
    <property type="match status" value="1"/>
</dbReference>
<dbReference type="InterPro" id="IPR021740">
    <property type="entry name" value="Velvet"/>
</dbReference>
<dbReference type="InterPro" id="IPR037525">
    <property type="entry name" value="Velvet_dom"/>
</dbReference>
<evidence type="ECO:0000259" key="6">
    <source>
        <dbReference type="PROSITE" id="PS51821"/>
    </source>
</evidence>
<gene>
    <name evidence="7" type="ORF">BCV72DRAFT_229889</name>
</gene>
<feature type="compositionally biased region" description="Polar residues" evidence="5">
    <location>
        <begin position="213"/>
        <end position="222"/>
    </location>
</feature>
<evidence type="ECO:0000256" key="1">
    <source>
        <dbReference type="ARBA" id="ARBA00004123"/>
    </source>
</evidence>